<dbReference type="PANTHER" id="PTHR46585:SF1">
    <property type="entry name" value="CHROMO DOMAIN-CONTAINING PROTEIN"/>
    <property type="match status" value="1"/>
</dbReference>
<dbReference type="PROSITE" id="PS50013">
    <property type="entry name" value="CHROMO_2"/>
    <property type="match status" value="1"/>
</dbReference>
<evidence type="ECO:0000259" key="1">
    <source>
        <dbReference type="PROSITE" id="PS50013"/>
    </source>
</evidence>
<evidence type="ECO:0000313" key="3">
    <source>
        <dbReference type="Proteomes" id="UP000887116"/>
    </source>
</evidence>
<dbReference type="InterPro" id="IPR000953">
    <property type="entry name" value="Chromo/chromo_shadow_dom"/>
</dbReference>
<dbReference type="InterPro" id="IPR025995">
    <property type="entry name" value="Tudor-knot"/>
</dbReference>
<dbReference type="EMBL" id="BMAO01027510">
    <property type="protein sequence ID" value="GFR17700.1"/>
    <property type="molecule type" value="Genomic_DNA"/>
</dbReference>
<dbReference type="Gene3D" id="2.40.50.40">
    <property type="match status" value="1"/>
</dbReference>
<sequence>MARRTAVIPEEFVSSYFSKTPDTGAQDIENQISRLLHESNYSDDTKAKLLSQLLLKYQHIINEPKPPLRVTIEESKEQGQELPRSNTLEDSILREIILSVPTNFQKFIQPIVEKLKTRSYAWNEYGELMKDSEIIKGTNVIDLFSYLMRNVKKGYEPYGFAVFWKGIKEIKIPTRWIGNQKLVRDLESDVNIEEDENKIDITSLERSITPRGKKKKQSVKSYNNSVHRSIGIAPAKVTRDSEPLILKTLYGYTLKNPKVTLNRGDLVRISKAKKSFRRGYLPGWSGEAFKISKVYPSHPITFELQDLKSETIKGRFYAEELQKISKHSDDYWHVEKVLKTKGRGSKKEYYVKWKGFDNRFNSWVKAAWMK</sequence>
<protein>
    <submittedName>
        <fullName evidence="2">Uncharacterized transposon-derived protein F54H12.3</fullName>
    </submittedName>
</protein>
<dbReference type="OrthoDB" id="6510051at2759"/>
<feature type="domain" description="Chromo" evidence="1">
    <location>
        <begin position="332"/>
        <end position="370"/>
    </location>
</feature>
<dbReference type="PANTHER" id="PTHR46585">
    <property type="entry name" value="INTEGRASE CORE DOMAIN CONTAINING PROTEIN"/>
    <property type="match status" value="1"/>
</dbReference>
<name>A0A8X6J2X9_TRICU</name>
<accession>A0A8X6J2X9</accession>
<keyword evidence="3" id="KW-1185">Reference proteome</keyword>
<dbReference type="InterPro" id="IPR016197">
    <property type="entry name" value="Chromo-like_dom_sf"/>
</dbReference>
<organism evidence="2 3">
    <name type="scientific">Trichonephila clavata</name>
    <name type="common">Joro spider</name>
    <name type="synonym">Nephila clavata</name>
    <dbReference type="NCBI Taxonomy" id="2740835"/>
    <lineage>
        <taxon>Eukaryota</taxon>
        <taxon>Metazoa</taxon>
        <taxon>Ecdysozoa</taxon>
        <taxon>Arthropoda</taxon>
        <taxon>Chelicerata</taxon>
        <taxon>Arachnida</taxon>
        <taxon>Araneae</taxon>
        <taxon>Araneomorphae</taxon>
        <taxon>Entelegynae</taxon>
        <taxon>Araneoidea</taxon>
        <taxon>Nephilidae</taxon>
        <taxon>Trichonephila</taxon>
    </lineage>
</organism>
<dbReference type="Proteomes" id="UP000887116">
    <property type="component" value="Unassembled WGS sequence"/>
</dbReference>
<dbReference type="Pfam" id="PF11717">
    <property type="entry name" value="Tudor-knot"/>
    <property type="match status" value="1"/>
</dbReference>
<dbReference type="CDD" id="cd00024">
    <property type="entry name" value="CD_CSD"/>
    <property type="match status" value="1"/>
</dbReference>
<proteinExistence type="predicted"/>
<evidence type="ECO:0000313" key="2">
    <source>
        <dbReference type="EMBL" id="GFR17700.1"/>
    </source>
</evidence>
<reference evidence="2" key="1">
    <citation type="submission" date="2020-07" db="EMBL/GenBank/DDBJ databases">
        <title>Multicomponent nature underlies the extraordinary mechanical properties of spider dragline silk.</title>
        <authorList>
            <person name="Kono N."/>
            <person name="Nakamura H."/>
            <person name="Mori M."/>
            <person name="Yoshida Y."/>
            <person name="Ohtoshi R."/>
            <person name="Malay A.D."/>
            <person name="Moran D.A.P."/>
            <person name="Tomita M."/>
            <person name="Numata K."/>
            <person name="Arakawa K."/>
        </authorList>
    </citation>
    <scope>NUCLEOTIDE SEQUENCE</scope>
</reference>
<dbReference type="GO" id="GO:0005694">
    <property type="term" value="C:chromosome"/>
    <property type="evidence" value="ECO:0007669"/>
    <property type="project" value="UniProtKB-ARBA"/>
</dbReference>
<comment type="caution">
    <text evidence="2">The sequence shown here is derived from an EMBL/GenBank/DDBJ whole genome shotgun (WGS) entry which is preliminary data.</text>
</comment>
<dbReference type="SUPFAM" id="SSF54160">
    <property type="entry name" value="Chromo domain-like"/>
    <property type="match status" value="1"/>
</dbReference>
<dbReference type="AlphaFoldDB" id="A0A8X6J2X9"/>
<gene>
    <name evidence="2" type="primary">F54H12.3_24</name>
    <name evidence="2" type="ORF">TNCT_199681</name>
</gene>